<dbReference type="Proteomes" id="UP000799750">
    <property type="component" value="Unassembled WGS sequence"/>
</dbReference>
<dbReference type="EMBL" id="MU004198">
    <property type="protein sequence ID" value="KAF2490028.1"/>
    <property type="molecule type" value="Genomic_DNA"/>
</dbReference>
<feature type="transmembrane region" description="Helical" evidence="1">
    <location>
        <begin position="454"/>
        <end position="477"/>
    </location>
</feature>
<feature type="transmembrane region" description="Helical" evidence="1">
    <location>
        <begin position="261"/>
        <end position="282"/>
    </location>
</feature>
<reference evidence="3" key="1">
    <citation type="journal article" date="2020" name="Stud. Mycol.">
        <title>101 Dothideomycetes genomes: a test case for predicting lifestyles and emergence of pathogens.</title>
        <authorList>
            <person name="Haridas S."/>
            <person name="Albert R."/>
            <person name="Binder M."/>
            <person name="Bloem J."/>
            <person name="Labutti K."/>
            <person name="Salamov A."/>
            <person name="Andreopoulos B."/>
            <person name="Baker S."/>
            <person name="Barry K."/>
            <person name="Bills G."/>
            <person name="Bluhm B."/>
            <person name="Cannon C."/>
            <person name="Castanera R."/>
            <person name="Culley D."/>
            <person name="Daum C."/>
            <person name="Ezra D."/>
            <person name="Gonzalez J."/>
            <person name="Henrissat B."/>
            <person name="Kuo A."/>
            <person name="Liang C."/>
            <person name="Lipzen A."/>
            <person name="Lutzoni F."/>
            <person name="Magnuson J."/>
            <person name="Mondo S."/>
            <person name="Nolan M."/>
            <person name="Ohm R."/>
            <person name="Pangilinan J."/>
            <person name="Park H.-J."/>
            <person name="Ramirez L."/>
            <person name="Alfaro M."/>
            <person name="Sun H."/>
            <person name="Tritt A."/>
            <person name="Yoshinaga Y."/>
            <person name="Zwiers L.-H."/>
            <person name="Turgeon B."/>
            <person name="Goodwin S."/>
            <person name="Spatafora J."/>
            <person name="Crous P."/>
            <person name="Grigoriev I."/>
        </authorList>
    </citation>
    <scope>NUCLEOTIDE SEQUENCE</scope>
    <source>
        <strain evidence="3">CBS 269.34</strain>
    </source>
</reference>
<feature type="signal peptide" evidence="2">
    <location>
        <begin position="1"/>
        <end position="21"/>
    </location>
</feature>
<feature type="transmembrane region" description="Helical" evidence="1">
    <location>
        <begin position="298"/>
        <end position="315"/>
    </location>
</feature>
<protein>
    <submittedName>
        <fullName evidence="3">Uncharacterized protein</fullName>
    </submittedName>
</protein>
<feature type="chain" id="PRO_5025516874" evidence="2">
    <location>
        <begin position="22"/>
        <end position="561"/>
    </location>
</feature>
<keyword evidence="1" id="KW-0472">Membrane</keyword>
<feature type="transmembrane region" description="Helical" evidence="1">
    <location>
        <begin position="66"/>
        <end position="86"/>
    </location>
</feature>
<feature type="transmembrane region" description="Helical" evidence="1">
    <location>
        <begin position="513"/>
        <end position="536"/>
    </location>
</feature>
<evidence type="ECO:0000313" key="3">
    <source>
        <dbReference type="EMBL" id="KAF2490028.1"/>
    </source>
</evidence>
<keyword evidence="1" id="KW-1133">Transmembrane helix</keyword>
<keyword evidence="2" id="KW-0732">Signal</keyword>
<accession>A0A6A6QC55</accession>
<dbReference type="OrthoDB" id="3010248at2759"/>
<dbReference type="PROSITE" id="PS51257">
    <property type="entry name" value="PROKAR_LIPOPROTEIN"/>
    <property type="match status" value="1"/>
</dbReference>
<organism evidence="3 4">
    <name type="scientific">Lophium mytilinum</name>
    <dbReference type="NCBI Taxonomy" id="390894"/>
    <lineage>
        <taxon>Eukaryota</taxon>
        <taxon>Fungi</taxon>
        <taxon>Dikarya</taxon>
        <taxon>Ascomycota</taxon>
        <taxon>Pezizomycotina</taxon>
        <taxon>Dothideomycetes</taxon>
        <taxon>Pleosporomycetidae</taxon>
        <taxon>Mytilinidiales</taxon>
        <taxon>Mytilinidiaceae</taxon>
        <taxon>Lophium</taxon>
    </lineage>
</organism>
<keyword evidence="4" id="KW-1185">Reference proteome</keyword>
<keyword evidence="1" id="KW-0812">Transmembrane</keyword>
<sequence length="561" mass="62784">MAPRFSRTILAFCFLLSSVGAIPSQGTFIGITACSTNFSQNMTEMTLPQCYSLCGTGWASYDKWDALTSILTWVVPLFVLVGNMHFSHFDVAIYKKHPNQRWWYAARRVVVNDSRSLLFNYAFVILHVLADPIDTIWSLLDKLAFARETKAYIHQQIRYLSRPKLPTVTAKGTITISLHRLPTHPSAPNPQPPKLTPRNLQNLQIVLFALDDFSPSPSIPTLLHLLHHPTLPSHHREKLLDTLTHTATLLSQTRIKSARRAALAVIAYAYPLFTSVASGAAASSTPLHFPHTIALRELYYWLIPTIALSSAAGAWPTEKIAEVALLPLVREVNRVAREMGMKGEKMVLEPLRPWGGAVYTWRPGKRVRCWGEVGMLGSALAVVAGAWGFSFAMSVVTPTQGLGCRAVTEVGYFAAWCLSCAGTWWVCWWWDRERGWGETWGEGFEERNVRARRLFIMVLVKDAVFAVPMTLILFLAFKGWWNSCDCWSARWSLGFTKARVPLGLAGWEKQHDYLYYALIGGALGFQVLAAVGMVGWNWGVLRLIYGDEADENRVGISKGKA</sequence>
<evidence type="ECO:0000256" key="1">
    <source>
        <dbReference type="SAM" id="Phobius"/>
    </source>
</evidence>
<dbReference type="AlphaFoldDB" id="A0A6A6QC55"/>
<feature type="transmembrane region" description="Helical" evidence="1">
    <location>
        <begin position="369"/>
        <end position="390"/>
    </location>
</feature>
<name>A0A6A6QC55_9PEZI</name>
<evidence type="ECO:0000313" key="4">
    <source>
        <dbReference type="Proteomes" id="UP000799750"/>
    </source>
</evidence>
<gene>
    <name evidence="3" type="ORF">BU16DRAFT_567129</name>
</gene>
<feature type="transmembrane region" description="Helical" evidence="1">
    <location>
        <begin position="410"/>
        <end position="430"/>
    </location>
</feature>
<proteinExistence type="predicted"/>
<evidence type="ECO:0000256" key="2">
    <source>
        <dbReference type="SAM" id="SignalP"/>
    </source>
</evidence>